<dbReference type="InterPro" id="IPR011009">
    <property type="entry name" value="Kinase-like_dom_sf"/>
</dbReference>
<evidence type="ECO:0000313" key="9">
    <source>
        <dbReference type="Proteomes" id="UP000076738"/>
    </source>
</evidence>
<accession>A0A167HYN2</accession>
<comment type="similarity">
    <text evidence="1">Belongs to the protein kinase superfamily. CAMK Ser/Thr protein kinase family. NIM1 subfamily.</text>
</comment>
<dbReference type="GO" id="GO:0005524">
    <property type="term" value="F:ATP binding"/>
    <property type="evidence" value="ECO:0007669"/>
    <property type="project" value="UniProtKB-KW"/>
</dbReference>
<dbReference type="PROSITE" id="PS51257">
    <property type="entry name" value="PROKAR_LIPOPROTEIN"/>
    <property type="match status" value="1"/>
</dbReference>
<dbReference type="InterPro" id="IPR008271">
    <property type="entry name" value="Ser/Thr_kinase_AS"/>
</dbReference>
<sequence>MPVPANRRYPPISGYELGSVIAGGGFSCVFRATNAELRASAACKVVLITPQTTPQQRKELEKEIKVHSILKNENVLEFLAASVVEENGKTKWIPAYYMLMELAAGGDLFDKIAPEVGIDHDMAQHYFNELVSGLSFVHSQGICHRDLKPENLLLSGAGVLKIADFGLCAVWRHKGQERKLAERCGSLPYVAPELSLPDAYRAEPVDVWGAGVVLFTLLFGSTPWDEPTTHSPEFAAFLSGKILSQDPWNRISGDVRDLLLGLLTVDPSRRLTLQQVRAHPWCNRASQVPQLGPTALAQRLTRGLQMNGDMDLAEPSMQAEDVDMDEDDGGFSMGGAKSQFTQSLMLFSQTQSGMKYTPNLTRFYASISPAQLLTLIAQYLMVLGHHVSEDVHEDKRTSGVSIMLKGKDVRGLVIAGWVEAEEFSRDGLRGSRCVFRRDKGNPLSWRTLWKSVVNCPTVEPHVLKRR</sequence>
<keyword evidence="4" id="KW-0547">Nucleotide-binding</keyword>
<proteinExistence type="inferred from homology"/>
<evidence type="ECO:0000256" key="4">
    <source>
        <dbReference type="ARBA" id="ARBA00022741"/>
    </source>
</evidence>
<reference evidence="8 9" key="1">
    <citation type="journal article" date="2016" name="Mol. Biol. Evol.">
        <title>Comparative Genomics of Early-Diverging Mushroom-Forming Fungi Provides Insights into the Origins of Lignocellulose Decay Capabilities.</title>
        <authorList>
            <person name="Nagy L.G."/>
            <person name="Riley R."/>
            <person name="Tritt A."/>
            <person name="Adam C."/>
            <person name="Daum C."/>
            <person name="Floudas D."/>
            <person name="Sun H."/>
            <person name="Yadav J.S."/>
            <person name="Pangilinan J."/>
            <person name="Larsson K.H."/>
            <person name="Matsuura K."/>
            <person name="Barry K."/>
            <person name="Labutti K."/>
            <person name="Kuo R."/>
            <person name="Ohm R.A."/>
            <person name="Bhattacharya S.S."/>
            <person name="Shirouzu T."/>
            <person name="Yoshinaga Y."/>
            <person name="Martin F.M."/>
            <person name="Grigoriev I.V."/>
            <person name="Hibbett D.S."/>
        </authorList>
    </citation>
    <scope>NUCLEOTIDE SEQUENCE [LARGE SCALE GENOMIC DNA]</scope>
    <source>
        <strain evidence="8 9">TUFC12733</strain>
    </source>
</reference>
<name>A0A167HYN2_CALVF</name>
<evidence type="ECO:0000313" key="8">
    <source>
        <dbReference type="EMBL" id="KZO92118.1"/>
    </source>
</evidence>
<dbReference type="AlphaFoldDB" id="A0A167HYN2"/>
<dbReference type="PANTHER" id="PTHR24346">
    <property type="entry name" value="MAP/MICROTUBULE AFFINITY-REGULATING KINASE"/>
    <property type="match status" value="1"/>
</dbReference>
<dbReference type="STRING" id="1330018.A0A167HYN2"/>
<dbReference type="PROSITE" id="PS00108">
    <property type="entry name" value="PROTEIN_KINASE_ST"/>
    <property type="match status" value="1"/>
</dbReference>
<evidence type="ECO:0000256" key="5">
    <source>
        <dbReference type="ARBA" id="ARBA00022777"/>
    </source>
</evidence>
<evidence type="ECO:0000256" key="6">
    <source>
        <dbReference type="ARBA" id="ARBA00022840"/>
    </source>
</evidence>
<dbReference type="GO" id="GO:0004674">
    <property type="term" value="F:protein serine/threonine kinase activity"/>
    <property type="evidence" value="ECO:0007669"/>
    <property type="project" value="UniProtKB-KW"/>
</dbReference>
<evidence type="ECO:0000256" key="2">
    <source>
        <dbReference type="ARBA" id="ARBA00022527"/>
    </source>
</evidence>
<keyword evidence="3" id="KW-0808">Transferase</keyword>
<evidence type="ECO:0000259" key="7">
    <source>
        <dbReference type="PROSITE" id="PS50011"/>
    </source>
</evidence>
<dbReference type="EMBL" id="KV417314">
    <property type="protein sequence ID" value="KZO92118.1"/>
    <property type="molecule type" value="Genomic_DNA"/>
</dbReference>
<dbReference type="OrthoDB" id="539158at2759"/>
<keyword evidence="9" id="KW-1185">Reference proteome</keyword>
<keyword evidence="5 8" id="KW-0418">Kinase</keyword>
<evidence type="ECO:0000256" key="3">
    <source>
        <dbReference type="ARBA" id="ARBA00022679"/>
    </source>
</evidence>
<dbReference type="Pfam" id="PF00069">
    <property type="entry name" value="Pkinase"/>
    <property type="match status" value="1"/>
</dbReference>
<keyword evidence="6" id="KW-0067">ATP-binding</keyword>
<evidence type="ECO:0000256" key="1">
    <source>
        <dbReference type="ARBA" id="ARBA00010791"/>
    </source>
</evidence>
<dbReference type="FunFam" id="1.10.510.10:FF:000571">
    <property type="entry name" value="Maternal embryonic leucine zipper kinase"/>
    <property type="match status" value="1"/>
</dbReference>
<dbReference type="GO" id="GO:0035556">
    <property type="term" value="P:intracellular signal transduction"/>
    <property type="evidence" value="ECO:0007669"/>
    <property type="project" value="TreeGrafter"/>
</dbReference>
<dbReference type="PROSITE" id="PS50011">
    <property type="entry name" value="PROTEIN_KINASE_DOM"/>
    <property type="match status" value="1"/>
</dbReference>
<dbReference type="SMART" id="SM00220">
    <property type="entry name" value="S_TKc"/>
    <property type="match status" value="1"/>
</dbReference>
<feature type="domain" description="Protein kinase" evidence="7">
    <location>
        <begin position="15"/>
        <end position="282"/>
    </location>
</feature>
<dbReference type="PANTHER" id="PTHR24346:SF82">
    <property type="entry name" value="KP78A-RELATED"/>
    <property type="match status" value="1"/>
</dbReference>
<dbReference type="InterPro" id="IPR000719">
    <property type="entry name" value="Prot_kinase_dom"/>
</dbReference>
<protein>
    <submittedName>
        <fullName evidence="8">CAMK CAMKL CHK1 protein kinase</fullName>
    </submittedName>
</protein>
<dbReference type="GO" id="GO:0005737">
    <property type="term" value="C:cytoplasm"/>
    <property type="evidence" value="ECO:0007669"/>
    <property type="project" value="TreeGrafter"/>
</dbReference>
<dbReference type="SUPFAM" id="SSF56112">
    <property type="entry name" value="Protein kinase-like (PK-like)"/>
    <property type="match status" value="1"/>
</dbReference>
<gene>
    <name evidence="8" type="ORF">CALVIDRAFT_520821</name>
</gene>
<dbReference type="Proteomes" id="UP000076738">
    <property type="component" value="Unassembled WGS sequence"/>
</dbReference>
<keyword evidence="2" id="KW-0723">Serine/threonine-protein kinase</keyword>
<dbReference type="Gene3D" id="1.10.510.10">
    <property type="entry name" value="Transferase(Phosphotransferase) domain 1"/>
    <property type="match status" value="1"/>
</dbReference>
<organism evidence="8 9">
    <name type="scientific">Calocera viscosa (strain TUFC12733)</name>
    <dbReference type="NCBI Taxonomy" id="1330018"/>
    <lineage>
        <taxon>Eukaryota</taxon>
        <taxon>Fungi</taxon>
        <taxon>Dikarya</taxon>
        <taxon>Basidiomycota</taxon>
        <taxon>Agaricomycotina</taxon>
        <taxon>Dacrymycetes</taxon>
        <taxon>Dacrymycetales</taxon>
        <taxon>Dacrymycetaceae</taxon>
        <taxon>Calocera</taxon>
    </lineage>
</organism>